<dbReference type="InterPro" id="IPR009057">
    <property type="entry name" value="Homeodomain-like_sf"/>
</dbReference>
<dbReference type="InterPro" id="IPR001647">
    <property type="entry name" value="HTH_TetR"/>
</dbReference>
<comment type="caution">
    <text evidence="5">The sequence shown here is derived from an EMBL/GenBank/DDBJ whole genome shotgun (WGS) entry which is preliminary data.</text>
</comment>
<proteinExistence type="predicted"/>
<evidence type="ECO:0000256" key="3">
    <source>
        <dbReference type="SAM" id="MobiDB-lite"/>
    </source>
</evidence>
<evidence type="ECO:0000259" key="4">
    <source>
        <dbReference type="PROSITE" id="PS50977"/>
    </source>
</evidence>
<protein>
    <submittedName>
        <fullName evidence="5">Transcriptional regulator, TetR family</fullName>
    </submittedName>
</protein>
<sequence length="217" mass="23297">MPRPRTLSDEQLLDMVLGLVHAQGPDAASFGAVAKISGLSGSTLVQRFGTKAAMLRACLLRAWDRLDMETARLIQCVPETPEGAIDLLAGLSKDYGEDAASYAEGLLVLREDLRDPALRARGAAWGKKLAAALDQCLGAEGKTHLGRLMLSQWQGCLLWWGFEPQGSVENHVRGELKVFLGSAASFGATWPPPAPAPALRRPPSAANPPRNPRSRQP</sequence>
<evidence type="ECO:0000256" key="2">
    <source>
        <dbReference type="PROSITE-ProRule" id="PRU00335"/>
    </source>
</evidence>
<dbReference type="AlphaFoldDB" id="K0PE67"/>
<organism evidence="5 6">
    <name type="scientific">Rhizobium mesoamericanum STM3625</name>
    <dbReference type="NCBI Taxonomy" id="1211777"/>
    <lineage>
        <taxon>Bacteria</taxon>
        <taxon>Pseudomonadati</taxon>
        <taxon>Pseudomonadota</taxon>
        <taxon>Alphaproteobacteria</taxon>
        <taxon>Hyphomicrobiales</taxon>
        <taxon>Rhizobiaceae</taxon>
        <taxon>Rhizobium/Agrobacterium group</taxon>
        <taxon>Rhizobium</taxon>
    </lineage>
</organism>
<keyword evidence="6" id="KW-1185">Reference proteome</keyword>
<name>K0PE67_9HYPH</name>
<accession>K0PE67</accession>
<feature type="domain" description="HTH tetR-type" evidence="4">
    <location>
        <begin position="6"/>
        <end position="66"/>
    </location>
</feature>
<evidence type="ECO:0000313" key="5">
    <source>
        <dbReference type="EMBL" id="CCM74866.1"/>
    </source>
</evidence>
<gene>
    <name evidence="5" type="ORF">BN77_2011</name>
</gene>
<feature type="region of interest" description="Disordered" evidence="3">
    <location>
        <begin position="191"/>
        <end position="217"/>
    </location>
</feature>
<reference evidence="5 6" key="1">
    <citation type="journal article" date="2013" name="Genome Announc.">
        <title>Draft Genome Sequence of Rhizobium mesoamericanum STM3625, a Nitrogen-Fixing Symbiont of Mimosa pudica Isolated in French Guiana (South America).</title>
        <authorList>
            <person name="Moulin L."/>
            <person name="Mornico D."/>
            <person name="Melkonian R."/>
            <person name="Klonowska A."/>
        </authorList>
    </citation>
    <scope>NUCLEOTIDE SEQUENCE [LARGE SCALE GENOMIC DNA]</scope>
    <source>
        <strain evidence="5 6">STM3625</strain>
    </source>
</reference>
<dbReference type="Proteomes" id="UP000009319">
    <property type="component" value="Unassembled WGS sequence"/>
</dbReference>
<dbReference type="PROSITE" id="PS50977">
    <property type="entry name" value="HTH_TETR_2"/>
    <property type="match status" value="1"/>
</dbReference>
<dbReference type="HOGENOM" id="CLU_1407773_0_0_5"/>
<feature type="DNA-binding region" description="H-T-H motif" evidence="2">
    <location>
        <begin position="29"/>
        <end position="48"/>
    </location>
</feature>
<evidence type="ECO:0000256" key="1">
    <source>
        <dbReference type="ARBA" id="ARBA00023125"/>
    </source>
</evidence>
<dbReference type="eggNOG" id="COG1309">
    <property type="taxonomic scope" value="Bacteria"/>
</dbReference>
<keyword evidence="1 2" id="KW-0238">DNA-binding</keyword>
<dbReference type="EMBL" id="CANI01000008">
    <property type="protein sequence ID" value="CCM74866.1"/>
    <property type="molecule type" value="Genomic_DNA"/>
</dbReference>
<dbReference type="SUPFAM" id="SSF46689">
    <property type="entry name" value="Homeodomain-like"/>
    <property type="match status" value="1"/>
</dbReference>
<evidence type="ECO:0000313" key="6">
    <source>
        <dbReference type="Proteomes" id="UP000009319"/>
    </source>
</evidence>
<dbReference type="Gene3D" id="1.10.357.10">
    <property type="entry name" value="Tetracycline Repressor, domain 2"/>
    <property type="match status" value="1"/>
</dbReference>
<dbReference type="STRING" id="1211777.BN77_2011"/>
<dbReference type="GO" id="GO:0003677">
    <property type="term" value="F:DNA binding"/>
    <property type="evidence" value="ECO:0007669"/>
    <property type="project" value="UniProtKB-UniRule"/>
</dbReference>